<evidence type="ECO:0000256" key="2">
    <source>
        <dbReference type="ARBA" id="ARBA00022448"/>
    </source>
</evidence>
<evidence type="ECO:0000256" key="7">
    <source>
        <dbReference type="RuleBase" id="RU363032"/>
    </source>
</evidence>
<dbReference type="Gene3D" id="1.10.3720.10">
    <property type="entry name" value="MetI-like"/>
    <property type="match status" value="1"/>
</dbReference>
<comment type="subcellular location">
    <subcellularLocation>
        <location evidence="1 7">Cell membrane</location>
        <topology evidence="1 7">Multi-pass membrane protein</topology>
    </subcellularLocation>
</comment>
<dbReference type="Pfam" id="PF00528">
    <property type="entry name" value="BPD_transp_1"/>
    <property type="match status" value="1"/>
</dbReference>
<evidence type="ECO:0000259" key="8">
    <source>
        <dbReference type="PROSITE" id="PS50928"/>
    </source>
</evidence>
<dbReference type="CDD" id="cd06261">
    <property type="entry name" value="TM_PBP2"/>
    <property type="match status" value="1"/>
</dbReference>
<evidence type="ECO:0000256" key="1">
    <source>
        <dbReference type="ARBA" id="ARBA00004651"/>
    </source>
</evidence>
<dbReference type="PROSITE" id="PS50928">
    <property type="entry name" value="ABC_TM1"/>
    <property type="match status" value="1"/>
</dbReference>
<reference evidence="9 10" key="1">
    <citation type="submission" date="2024-10" db="EMBL/GenBank/DDBJ databases">
        <title>The Natural Products Discovery Center: Release of the First 8490 Sequenced Strains for Exploring Actinobacteria Biosynthetic Diversity.</title>
        <authorList>
            <person name="Kalkreuter E."/>
            <person name="Kautsar S.A."/>
            <person name="Yang D."/>
            <person name="Bader C.D."/>
            <person name="Teijaro C.N."/>
            <person name="Fluegel L."/>
            <person name="Davis C.M."/>
            <person name="Simpson J.R."/>
            <person name="Lauterbach L."/>
            <person name="Steele A.D."/>
            <person name="Gui C."/>
            <person name="Meng S."/>
            <person name="Li G."/>
            <person name="Viehrig K."/>
            <person name="Ye F."/>
            <person name="Su P."/>
            <person name="Kiefer A.F."/>
            <person name="Nichols A."/>
            <person name="Cepeda A.J."/>
            <person name="Yan W."/>
            <person name="Fan B."/>
            <person name="Jiang Y."/>
            <person name="Adhikari A."/>
            <person name="Zheng C.-J."/>
            <person name="Schuster L."/>
            <person name="Cowan T.M."/>
            <person name="Smanski M.J."/>
            <person name="Chevrette M.G."/>
            <person name="De Carvalho L.P.S."/>
            <person name="Shen B."/>
        </authorList>
    </citation>
    <scope>NUCLEOTIDE SEQUENCE [LARGE SCALE GENOMIC DNA]</scope>
    <source>
        <strain evidence="9 10">NPDC020327</strain>
    </source>
</reference>
<keyword evidence="10" id="KW-1185">Reference proteome</keyword>
<dbReference type="EMBL" id="JBIRWE010000004">
    <property type="protein sequence ID" value="MFI1964955.1"/>
    <property type="molecule type" value="Genomic_DNA"/>
</dbReference>
<evidence type="ECO:0000313" key="10">
    <source>
        <dbReference type="Proteomes" id="UP001611548"/>
    </source>
</evidence>
<dbReference type="PANTHER" id="PTHR43744">
    <property type="entry name" value="ABC TRANSPORTER PERMEASE PROTEIN MG189-RELATED-RELATED"/>
    <property type="match status" value="1"/>
</dbReference>
<dbReference type="RefSeq" id="WP_055470777.1">
    <property type="nucleotide sequence ID" value="NZ_JBIRWE010000004.1"/>
</dbReference>
<feature type="transmembrane region" description="Helical" evidence="7">
    <location>
        <begin position="66"/>
        <end position="92"/>
    </location>
</feature>
<evidence type="ECO:0000256" key="4">
    <source>
        <dbReference type="ARBA" id="ARBA00022692"/>
    </source>
</evidence>
<comment type="caution">
    <text evidence="9">The sequence shown here is derived from an EMBL/GenBank/DDBJ whole genome shotgun (WGS) entry which is preliminary data.</text>
</comment>
<name>A0ABW7UQQ3_9ACTN</name>
<proteinExistence type="inferred from homology"/>
<feature type="transmembrane region" description="Helical" evidence="7">
    <location>
        <begin position="104"/>
        <end position="126"/>
    </location>
</feature>
<evidence type="ECO:0000256" key="6">
    <source>
        <dbReference type="ARBA" id="ARBA00023136"/>
    </source>
</evidence>
<keyword evidence="2 7" id="KW-0813">Transport</keyword>
<dbReference type="InterPro" id="IPR035906">
    <property type="entry name" value="MetI-like_sf"/>
</dbReference>
<evidence type="ECO:0000313" key="9">
    <source>
        <dbReference type="EMBL" id="MFI1964955.1"/>
    </source>
</evidence>
<gene>
    <name evidence="9" type="ORF">ACH429_12710</name>
</gene>
<keyword evidence="4 7" id="KW-0812">Transmembrane</keyword>
<protein>
    <submittedName>
        <fullName evidence="9">Carbohydrate ABC transporter permease</fullName>
    </submittedName>
</protein>
<keyword evidence="3" id="KW-1003">Cell membrane</keyword>
<sequence>MTRRPNWVAGGLSCVWLAVVLLPLWLMVSWSVQLRQDYLDQGPFDFPRAFTAKNLGDVLSSGFGDYLVNTAIVTVFSVVLTLALALPAAYAIVRSRAWLATASFRVFLLGLAIPAQATIIPVYWLITRLELYDTLTAIVLPTVAFGLPLAVLVLAGSLRDVSRDLYEAMTLDGAGPFLVFVKLVLPLCRASVTTVGIYTGLNAWNGFLFPLILTQSDELRVMTLGLWNFQSEFGVNTPALMTGVLLSALPVLVLYILARRWLVAGLAGVGGK</sequence>
<evidence type="ECO:0000256" key="5">
    <source>
        <dbReference type="ARBA" id="ARBA00022989"/>
    </source>
</evidence>
<dbReference type="PANTHER" id="PTHR43744:SF12">
    <property type="entry name" value="ABC TRANSPORTER PERMEASE PROTEIN MG189-RELATED"/>
    <property type="match status" value="1"/>
</dbReference>
<feature type="transmembrane region" description="Helical" evidence="7">
    <location>
        <begin position="239"/>
        <end position="258"/>
    </location>
</feature>
<evidence type="ECO:0000256" key="3">
    <source>
        <dbReference type="ARBA" id="ARBA00022475"/>
    </source>
</evidence>
<feature type="domain" description="ABC transmembrane type-1" evidence="8">
    <location>
        <begin position="67"/>
        <end position="258"/>
    </location>
</feature>
<keyword evidence="6 7" id="KW-0472">Membrane</keyword>
<organism evidence="9 10">
    <name type="scientific">Streptomyces pathocidini</name>
    <dbReference type="NCBI Taxonomy" id="1650571"/>
    <lineage>
        <taxon>Bacteria</taxon>
        <taxon>Bacillati</taxon>
        <taxon>Actinomycetota</taxon>
        <taxon>Actinomycetes</taxon>
        <taxon>Kitasatosporales</taxon>
        <taxon>Streptomycetaceae</taxon>
        <taxon>Streptomyces</taxon>
    </lineage>
</organism>
<keyword evidence="5 7" id="KW-1133">Transmembrane helix</keyword>
<dbReference type="Proteomes" id="UP001611548">
    <property type="component" value="Unassembled WGS sequence"/>
</dbReference>
<feature type="transmembrane region" description="Helical" evidence="7">
    <location>
        <begin position="7"/>
        <end position="28"/>
    </location>
</feature>
<accession>A0ABW7UQQ3</accession>
<dbReference type="InterPro" id="IPR000515">
    <property type="entry name" value="MetI-like"/>
</dbReference>
<dbReference type="SUPFAM" id="SSF161098">
    <property type="entry name" value="MetI-like"/>
    <property type="match status" value="1"/>
</dbReference>
<feature type="transmembrane region" description="Helical" evidence="7">
    <location>
        <begin position="138"/>
        <end position="158"/>
    </location>
</feature>
<comment type="similarity">
    <text evidence="7">Belongs to the binding-protein-dependent transport system permease family.</text>
</comment>
<feature type="transmembrane region" description="Helical" evidence="7">
    <location>
        <begin position="179"/>
        <end position="201"/>
    </location>
</feature>